<dbReference type="OrthoDB" id="5456447at2"/>
<evidence type="ECO:0000256" key="9">
    <source>
        <dbReference type="SAM" id="Phobius"/>
    </source>
</evidence>
<evidence type="ECO:0000313" key="11">
    <source>
        <dbReference type="Proteomes" id="UP000004956"/>
    </source>
</evidence>
<evidence type="ECO:0000256" key="8">
    <source>
        <dbReference type="SAM" id="MobiDB-lite"/>
    </source>
</evidence>
<comment type="similarity">
    <text evidence="2 7">Belongs to the ExbD/TolR family.</text>
</comment>
<evidence type="ECO:0000256" key="5">
    <source>
        <dbReference type="ARBA" id="ARBA00022989"/>
    </source>
</evidence>
<feature type="transmembrane region" description="Helical" evidence="9">
    <location>
        <begin position="17"/>
        <end position="37"/>
    </location>
</feature>
<keyword evidence="11" id="KW-1185">Reference proteome</keyword>
<dbReference type="RefSeq" id="WP_008542089.1">
    <property type="nucleotide sequence ID" value="NZ_JH604951.1"/>
</dbReference>
<evidence type="ECO:0000256" key="3">
    <source>
        <dbReference type="ARBA" id="ARBA00022475"/>
    </source>
</evidence>
<dbReference type="Proteomes" id="UP000004956">
    <property type="component" value="Unassembled WGS sequence"/>
</dbReference>
<comment type="subcellular location">
    <subcellularLocation>
        <location evidence="1">Cell membrane</location>
        <topology evidence="1">Single-pass membrane protein</topology>
    </subcellularLocation>
    <subcellularLocation>
        <location evidence="7">Cell membrane</location>
        <topology evidence="7">Single-pass type II membrane protein</topology>
    </subcellularLocation>
</comment>
<comment type="caution">
    <text evidence="10">The sequence shown here is derived from an EMBL/GenBank/DDBJ whole genome shotgun (WGS) entry which is preliminary data.</text>
</comment>
<dbReference type="PATRIC" id="fig|762967.3.peg.968"/>
<evidence type="ECO:0000256" key="7">
    <source>
        <dbReference type="RuleBase" id="RU003879"/>
    </source>
</evidence>
<keyword evidence="6 9" id="KW-0472">Membrane</keyword>
<dbReference type="GO" id="GO:0005886">
    <property type="term" value="C:plasma membrane"/>
    <property type="evidence" value="ECO:0007669"/>
    <property type="project" value="UniProtKB-SubCell"/>
</dbReference>
<name>H3KEQ9_9BURK</name>
<protein>
    <submittedName>
        <fullName evidence="10">Putative biopolymer transport protein exbD2</fullName>
    </submittedName>
</protein>
<dbReference type="HOGENOM" id="CLU_085305_3_3_4"/>
<keyword evidence="7" id="KW-0813">Transport</keyword>
<dbReference type="Gene3D" id="3.30.420.270">
    <property type="match status" value="1"/>
</dbReference>
<keyword evidence="5 9" id="KW-1133">Transmembrane helix</keyword>
<reference evidence="10 11" key="1">
    <citation type="submission" date="2011-11" db="EMBL/GenBank/DDBJ databases">
        <authorList>
            <person name="Weinstock G."/>
            <person name="Sodergren E."/>
            <person name="Clifton S."/>
            <person name="Fulton L."/>
            <person name="Fulton B."/>
            <person name="Courtney L."/>
            <person name="Fronick C."/>
            <person name="Harrison M."/>
            <person name="Strong C."/>
            <person name="Farmer C."/>
            <person name="Delahaunty K."/>
            <person name="Markovic C."/>
            <person name="Hall O."/>
            <person name="Minx P."/>
            <person name="Tomlinson C."/>
            <person name="Mitreva M."/>
            <person name="Hou S."/>
            <person name="Chen J."/>
            <person name="Wollam A."/>
            <person name="Pepin K.H."/>
            <person name="Johnson M."/>
            <person name="Bhonagiri V."/>
            <person name="Zhang X."/>
            <person name="Suruliraj S."/>
            <person name="Warren W."/>
            <person name="Chinwalla A."/>
            <person name="Mardis E.R."/>
            <person name="Wilson R.K."/>
        </authorList>
    </citation>
    <scope>NUCLEOTIDE SEQUENCE [LARGE SCALE GENOMIC DNA]</scope>
    <source>
        <strain evidence="10 11">YIT 11816</strain>
    </source>
</reference>
<keyword evidence="4 7" id="KW-0812">Transmembrane</keyword>
<evidence type="ECO:0000313" key="10">
    <source>
        <dbReference type="EMBL" id="EHY31398.1"/>
    </source>
</evidence>
<evidence type="ECO:0000256" key="2">
    <source>
        <dbReference type="ARBA" id="ARBA00005811"/>
    </source>
</evidence>
<keyword evidence="3" id="KW-1003">Cell membrane</keyword>
<proteinExistence type="inferred from homology"/>
<feature type="compositionally biased region" description="Low complexity" evidence="8">
    <location>
        <begin position="132"/>
        <end position="152"/>
    </location>
</feature>
<sequence>MNTEFFGDFDEEPQIDLTPLIDCLFILIIFFVLTMSFSKPVLEVILPESSEAAATHERNDILVSVKADGSLYLDGDLTTPEALASALDAQPDRLLNIYMDEKAPFASFVRVMDVAKAKRAGRFVISTRAEGEAAPSSSSSSSSSAASSPEAR</sequence>
<accession>H3KEQ9</accession>
<gene>
    <name evidence="10" type="ORF">HMPREF9440_01224</name>
</gene>
<dbReference type="GO" id="GO:0022857">
    <property type="term" value="F:transmembrane transporter activity"/>
    <property type="evidence" value="ECO:0007669"/>
    <property type="project" value="InterPro"/>
</dbReference>
<dbReference type="PANTHER" id="PTHR30558">
    <property type="entry name" value="EXBD MEMBRANE COMPONENT OF PMF-DRIVEN MACROMOLECULE IMPORT SYSTEM"/>
    <property type="match status" value="1"/>
</dbReference>
<evidence type="ECO:0000256" key="4">
    <source>
        <dbReference type="ARBA" id="ARBA00022692"/>
    </source>
</evidence>
<organism evidence="10 11">
    <name type="scientific">Sutterella parvirubra YIT 11816</name>
    <dbReference type="NCBI Taxonomy" id="762967"/>
    <lineage>
        <taxon>Bacteria</taxon>
        <taxon>Pseudomonadati</taxon>
        <taxon>Pseudomonadota</taxon>
        <taxon>Betaproteobacteria</taxon>
        <taxon>Burkholderiales</taxon>
        <taxon>Sutterellaceae</taxon>
        <taxon>Sutterella</taxon>
    </lineage>
</organism>
<dbReference type="GO" id="GO:0015031">
    <property type="term" value="P:protein transport"/>
    <property type="evidence" value="ECO:0007669"/>
    <property type="project" value="UniProtKB-KW"/>
</dbReference>
<evidence type="ECO:0000256" key="6">
    <source>
        <dbReference type="ARBA" id="ARBA00023136"/>
    </source>
</evidence>
<dbReference type="STRING" id="762967.HMPREF9440_01224"/>
<dbReference type="AlphaFoldDB" id="H3KEQ9"/>
<dbReference type="Pfam" id="PF02472">
    <property type="entry name" value="ExbD"/>
    <property type="match status" value="1"/>
</dbReference>
<dbReference type="InterPro" id="IPR003400">
    <property type="entry name" value="ExbD"/>
</dbReference>
<dbReference type="EMBL" id="AFBQ01000168">
    <property type="protein sequence ID" value="EHY31398.1"/>
    <property type="molecule type" value="Genomic_DNA"/>
</dbReference>
<keyword evidence="7" id="KW-0653">Protein transport</keyword>
<evidence type="ECO:0000256" key="1">
    <source>
        <dbReference type="ARBA" id="ARBA00004162"/>
    </source>
</evidence>
<feature type="region of interest" description="Disordered" evidence="8">
    <location>
        <begin position="128"/>
        <end position="152"/>
    </location>
</feature>